<name>A0A0A8ZTV8_ARUDO</name>
<accession>A0A0A8ZTV8</accession>
<evidence type="ECO:0000256" key="1">
    <source>
        <dbReference type="SAM" id="MobiDB-lite"/>
    </source>
</evidence>
<feature type="compositionally biased region" description="Basic and acidic residues" evidence="1">
    <location>
        <begin position="9"/>
        <end position="28"/>
    </location>
</feature>
<dbReference type="AlphaFoldDB" id="A0A0A8ZTV8"/>
<protein>
    <submittedName>
        <fullName evidence="2">Uncharacterized protein</fullName>
    </submittedName>
</protein>
<feature type="region of interest" description="Disordered" evidence="1">
    <location>
        <begin position="1"/>
        <end position="28"/>
    </location>
</feature>
<reference evidence="2" key="2">
    <citation type="journal article" date="2015" name="Data Brief">
        <title>Shoot transcriptome of the giant reed, Arundo donax.</title>
        <authorList>
            <person name="Barrero R.A."/>
            <person name="Guerrero F.D."/>
            <person name="Moolhuijzen P."/>
            <person name="Goolsby J.A."/>
            <person name="Tidwell J."/>
            <person name="Bellgard S.E."/>
            <person name="Bellgard M.I."/>
        </authorList>
    </citation>
    <scope>NUCLEOTIDE SEQUENCE</scope>
    <source>
        <tissue evidence="2">Shoot tissue taken approximately 20 cm above the soil surface</tissue>
    </source>
</reference>
<proteinExistence type="predicted"/>
<organism evidence="2">
    <name type="scientific">Arundo donax</name>
    <name type="common">Giant reed</name>
    <name type="synonym">Donax arundinaceus</name>
    <dbReference type="NCBI Taxonomy" id="35708"/>
    <lineage>
        <taxon>Eukaryota</taxon>
        <taxon>Viridiplantae</taxon>
        <taxon>Streptophyta</taxon>
        <taxon>Embryophyta</taxon>
        <taxon>Tracheophyta</taxon>
        <taxon>Spermatophyta</taxon>
        <taxon>Magnoliopsida</taxon>
        <taxon>Liliopsida</taxon>
        <taxon>Poales</taxon>
        <taxon>Poaceae</taxon>
        <taxon>PACMAD clade</taxon>
        <taxon>Arundinoideae</taxon>
        <taxon>Arundineae</taxon>
        <taxon>Arundo</taxon>
    </lineage>
</organism>
<reference evidence="2" key="1">
    <citation type="submission" date="2014-09" db="EMBL/GenBank/DDBJ databases">
        <authorList>
            <person name="Magalhaes I.L.F."/>
            <person name="Oliveira U."/>
            <person name="Santos F.R."/>
            <person name="Vidigal T.H.D.A."/>
            <person name="Brescovit A.D."/>
            <person name="Santos A.J."/>
        </authorList>
    </citation>
    <scope>NUCLEOTIDE SEQUENCE</scope>
    <source>
        <tissue evidence="2">Shoot tissue taken approximately 20 cm above the soil surface</tissue>
    </source>
</reference>
<dbReference type="EMBL" id="GBRH01255664">
    <property type="protein sequence ID" value="JAD42231.1"/>
    <property type="molecule type" value="Transcribed_RNA"/>
</dbReference>
<evidence type="ECO:0000313" key="2">
    <source>
        <dbReference type="EMBL" id="JAD42231.1"/>
    </source>
</evidence>
<sequence>MTPSGTGASRREAGECTGERERERESVA</sequence>